<keyword evidence="2" id="KW-1185">Reference proteome</keyword>
<proteinExistence type="predicted"/>
<keyword evidence="1" id="KW-0328">Glycosyltransferase</keyword>
<reference evidence="1 2" key="1">
    <citation type="submission" date="2020-01" db="EMBL/GenBank/DDBJ databases">
        <title>Identification and distribution of gene clusters putatively required for synthesis of sphingolipid metabolism inhibitors in phylogenetically diverse species of the filamentous fungus Fusarium.</title>
        <authorList>
            <person name="Kim H.-S."/>
            <person name="Busman M."/>
            <person name="Brown D.W."/>
            <person name="Divon H."/>
            <person name="Uhlig S."/>
            <person name="Proctor R.H."/>
        </authorList>
    </citation>
    <scope>NUCLEOTIDE SEQUENCE [LARGE SCALE GENOMIC DNA]</scope>
    <source>
        <strain evidence="1 2">NRRL 13308</strain>
    </source>
</reference>
<dbReference type="OrthoDB" id="5416609at2759"/>
<dbReference type="AlphaFoldDB" id="A0A8H4JZC5"/>
<name>A0A8H4JZC5_9HYPO</name>
<dbReference type="Proteomes" id="UP000536711">
    <property type="component" value="Unassembled WGS sequence"/>
</dbReference>
<dbReference type="EMBL" id="JAADJF010000083">
    <property type="protein sequence ID" value="KAF4439793.1"/>
    <property type="molecule type" value="Genomic_DNA"/>
</dbReference>
<evidence type="ECO:0000313" key="2">
    <source>
        <dbReference type="Proteomes" id="UP000536711"/>
    </source>
</evidence>
<sequence length="197" mass="22385">MASTSAVGLTDREDRAPCVVHTTEDLEAFTQIVYLGPNALVLLFQVMNYTQKKKFDMTGLKAEDWALWQKLDIETLRDLCRQHKFLFTTVQNPTLENALPPVQHFRELAPTGANLAQVKKRLDEIIAQHDSKELQTFFVFDGDRTLSAEDRGQILMDELGRYDMGLKNSAMRDLFSGPTGYSDEAFHQATLTLEEAR</sequence>
<protein>
    <submittedName>
        <fullName evidence="1">Uracil phosphoribosyltransferase</fullName>
    </submittedName>
</protein>
<accession>A0A8H4JZC5</accession>
<gene>
    <name evidence="1" type="ORF">FACUT_3913</name>
</gene>
<comment type="caution">
    <text evidence="1">The sequence shown here is derived from an EMBL/GenBank/DDBJ whole genome shotgun (WGS) entry which is preliminary data.</text>
</comment>
<dbReference type="GO" id="GO:0016757">
    <property type="term" value="F:glycosyltransferase activity"/>
    <property type="evidence" value="ECO:0007669"/>
    <property type="project" value="UniProtKB-KW"/>
</dbReference>
<evidence type="ECO:0000313" key="1">
    <source>
        <dbReference type="EMBL" id="KAF4439793.1"/>
    </source>
</evidence>
<organism evidence="1 2">
    <name type="scientific">Fusarium acutatum</name>
    <dbReference type="NCBI Taxonomy" id="78861"/>
    <lineage>
        <taxon>Eukaryota</taxon>
        <taxon>Fungi</taxon>
        <taxon>Dikarya</taxon>
        <taxon>Ascomycota</taxon>
        <taxon>Pezizomycotina</taxon>
        <taxon>Sordariomycetes</taxon>
        <taxon>Hypocreomycetidae</taxon>
        <taxon>Hypocreales</taxon>
        <taxon>Nectriaceae</taxon>
        <taxon>Fusarium</taxon>
        <taxon>Fusarium fujikuroi species complex</taxon>
    </lineage>
</organism>
<keyword evidence="1" id="KW-0808">Transferase</keyword>